<evidence type="ECO:0000313" key="2">
    <source>
        <dbReference type="EMBL" id="VDK25273.1"/>
    </source>
</evidence>
<dbReference type="EMBL" id="UYRR01010190">
    <property type="protein sequence ID" value="VDK25273.1"/>
    <property type="molecule type" value="Genomic_DNA"/>
</dbReference>
<keyword evidence="3" id="KW-1185">Reference proteome</keyword>
<proteinExistence type="predicted"/>
<dbReference type="PANTHER" id="PTHR16537:SF1">
    <property type="entry name" value="PROTEIN ZNRD2"/>
    <property type="match status" value="1"/>
</dbReference>
<accession>A0A0M3JD03</accession>
<dbReference type="Pfam" id="PF06677">
    <property type="entry name" value="Auto_anti-p27"/>
    <property type="match status" value="1"/>
</dbReference>
<evidence type="ECO:0000313" key="3">
    <source>
        <dbReference type="Proteomes" id="UP000267096"/>
    </source>
</evidence>
<evidence type="ECO:0000256" key="1">
    <source>
        <dbReference type="SAM" id="MobiDB-lite"/>
    </source>
</evidence>
<name>A0A0M3JD03_ANISI</name>
<evidence type="ECO:0000313" key="4">
    <source>
        <dbReference type="WBParaSite" id="ASIM_0000548901-mRNA-1"/>
    </source>
</evidence>
<dbReference type="OrthoDB" id="1667587at2759"/>
<protein>
    <submittedName>
        <fullName evidence="4">Zinc_ribbon_6 domain-containing protein</fullName>
    </submittedName>
</protein>
<dbReference type="AlphaFoldDB" id="A0A0M3JD03"/>
<organism evidence="4">
    <name type="scientific">Anisakis simplex</name>
    <name type="common">Herring worm</name>
    <dbReference type="NCBI Taxonomy" id="6269"/>
    <lineage>
        <taxon>Eukaryota</taxon>
        <taxon>Metazoa</taxon>
        <taxon>Ecdysozoa</taxon>
        <taxon>Nematoda</taxon>
        <taxon>Chromadorea</taxon>
        <taxon>Rhabditida</taxon>
        <taxon>Spirurina</taxon>
        <taxon>Ascaridomorpha</taxon>
        <taxon>Ascaridoidea</taxon>
        <taxon>Anisakidae</taxon>
        <taxon>Anisakis</taxon>
        <taxon>Anisakis simplex complex</taxon>
    </lineage>
</organism>
<feature type="region of interest" description="Disordered" evidence="1">
    <location>
        <begin position="73"/>
        <end position="104"/>
    </location>
</feature>
<dbReference type="WBParaSite" id="ASIM_0000548901-mRNA-1">
    <property type="protein sequence ID" value="ASIM_0000548901-mRNA-1"/>
    <property type="gene ID" value="ASIM_0000548901"/>
</dbReference>
<reference evidence="2 3" key="2">
    <citation type="submission" date="2018-11" db="EMBL/GenBank/DDBJ databases">
        <authorList>
            <consortium name="Pathogen Informatics"/>
        </authorList>
    </citation>
    <scope>NUCLEOTIDE SEQUENCE [LARGE SCALE GENOMIC DNA]</scope>
</reference>
<reference evidence="4" key="1">
    <citation type="submission" date="2017-02" db="UniProtKB">
        <authorList>
            <consortium name="WormBaseParasite"/>
        </authorList>
    </citation>
    <scope>IDENTIFICATION</scope>
</reference>
<sequence length="104" mass="11200">MGELLLRGYTMLDAYCNVCTGILMEDRQGVRVCVTCDLTNAQRNPSTSSPGGSRLVAEIPLEESDHLYEIHTSRVSETAPENTPQQSAGSSEALPSIEESLASL</sequence>
<dbReference type="Proteomes" id="UP000267096">
    <property type="component" value="Unassembled WGS sequence"/>
</dbReference>
<dbReference type="InterPro" id="IPR051888">
    <property type="entry name" value="UPF0148_domain"/>
</dbReference>
<feature type="compositionally biased region" description="Polar residues" evidence="1">
    <location>
        <begin position="75"/>
        <end position="90"/>
    </location>
</feature>
<dbReference type="InterPro" id="IPR009563">
    <property type="entry name" value="SSSCA1"/>
</dbReference>
<gene>
    <name evidence="2" type="ORF">ASIM_LOCUS5286</name>
</gene>
<dbReference type="PANTHER" id="PTHR16537">
    <property type="entry name" value="SJOEGREN SYNDROME/SCLERODERMA AUTOANTIGEN 1"/>
    <property type="match status" value="1"/>
</dbReference>